<reference evidence="1" key="2">
    <citation type="submission" date="2022-01" db="EMBL/GenBank/DDBJ databases">
        <authorList>
            <person name="Yamashiro T."/>
            <person name="Shiraishi A."/>
            <person name="Satake H."/>
            <person name="Nakayama K."/>
        </authorList>
    </citation>
    <scope>NUCLEOTIDE SEQUENCE</scope>
</reference>
<name>A0ABQ5BWX6_9ASTR</name>
<gene>
    <name evidence="1" type="ORF">Tco_0878062</name>
</gene>
<keyword evidence="2" id="KW-1185">Reference proteome</keyword>
<evidence type="ECO:0000313" key="1">
    <source>
        <dbReference type="EMBL" id="GJT19356.1"/>
    </source>
</evidence>
<comment type="caution">
    <text evidence="1">The sequence shown here is derived from an EMBL/GenBank/DDBJ whole genome shotgun (WGS) entry which is preliminary data.</text>
</comment>
<proteinExistence type="predicted"/>
<evidence type="ECO:0000313" key="2">
    <source>
        <dbReference type="Proteomes" id="UP001151760"/>
    </source>
</evidence>
<organism evidence="1 2">
    <name type="scientific">Tanacetum coccineum</name>
    <dbReference type="NCBI Taxonomy" id="301880"/>
    <lineage>
        <taxon>Eukaryota</taxon>
        <taxon>Viridiplantae</taxon>
        <taxon>Streptophyta</taxon>
        <taxon>Embryophyta</taxon>
        <taxon>Tracheophyta</taxon>
        <taxon>Spermatophyta</taxon>
        <taxon>Magnoliopsida</taxon>
        <taxon>eudicotyledons</taxon>
        <taxon>Gunneridae</taxon>
        <taxon>Pentapetalae</taxon>
        <taxon>asterids</taxon>
        <taxon>campanulids</taxon>
        <taxon>Asterales</taxon>
        <taxon>Asteraceae</taxon>
        <taxon>Asteroideae</taxon>
        <taxon>Anthemideae</taxon>
        <taxon>Anthemidinae</taxon>
        <taxon>Tanacetum</taxon>
    </lineage>
</organism>
<sequence>MLVNYREYIKFVNHESRHGRFAKCGISNSIFPGISLDVVALTTESLNLRHMMKDYDLSTRRKSQAPPPVNEVEQVCNCGGSLPVNGYYQGRLKGFTTRSVENQNPVSVPRTSRRSISDLDGMAKDVKVKVGVSSFQRLRGVDFEPELEYSNIGEVFFLRQSDCFDRVVRCGNPTPGYDPIVSNSSPTLTPFGDSDFLLLEEADAFSCLAERSTSRTLMNPIMT</sequence>
<reference evidence="1" key="1">
    <citation type="journal article" date="2022" name="Int. J. Mol. Sci.">
        <title>Draft Genome of Tanacetum Coccineum: Genomic Comparison of Closely Related Tanacetum-Family Plants.</title>
        <authorList>
            <person name="Yamashiro T."/>
            <person name="Shiraishi A."/>
            <person name="Nakayama K."/>
            <person name="Satake H."/>
        </authorList>
    </citation>
    <scope>NUCLEOTIDE SEQUENCE</scope>
</reference>
<protein>
    <submittedName>
        <fullName evidence="1">Uncharacterized protein</fullName>
    </submittedName>
</protein>
<dbReference type="EMBL" id="BQNB010013710">
    <property type="protein sequence ID" value="GJT19356.1"/>
    <property type="molecule type" value="Genomic_DNA"/>
</dbReference>
<dbReference type="Proteomes" id="UP001151760">
    <property type="component" value="Unassembled WGS sequence"/>
</dbReference>
<accession>A0ABQ5BWX6</accession>